<protein>
    <recommendedName>
        <fullName evidence="2">Terminase</fullName>
    </recommendedName>
</protein>
<proteinExistence type="predicted"/>
<dbReference type="Gene3D" id="3.40.50.300">
    <property type="entry name" value="P-loop containing nucleotide triphosphate hydrolases"/>
    <property type="match status" value="1"/>
</dbReference>
<gene>
    <name evidence="1" type="ORF">UFOVP1169_17</name>
</gene>
<dbReference type="EMBL" id="LR797114">
    <property type="protein sequence ID" value="CAB4187859.1"/>
    <property type="molecule type" value="Genomic_DNA"/>
</dbReference>
<name>A0A6J5QT79_9CAUD</name>
<reference evidence="1" key="1">
    <citation type="submission" date="2020-05" db="EMBL/GenBank/DDBJ databases">
        <authorList>
            <person name="Chiriac C."/>
            <person name="Salcher M."/>
            <person name="Ghai R."/>
            <person name="Kavagutti S V."/>
        </authorList>
    </citation>
    <scope>NUCLEOTIDE SEQUENCE</scope>
</reference>
<evidence type="ECO:0000313" key="1">
    <source>
        <dbReference type="EMBL" id="CAB4187859.1"/>
    </source>
</evidence>
<evidence type="ECO:0008006" key="2">
    <source>
        <dbReference type="Google" id="ProtNLM"/>
    </source>
</evidence>
<accession>A0A6J5QT79</accession>
<organism evidence="1">
    <name type="scientific">uncultured Caudovirales phage</name>
    <dbReference type="NCBI Taxonomy" id="2100421"/>
    <lineage>
        <taxon>Viruses</taxon>
        <taxon>Duplodnaviria</taxon>
        <taxon>Heunggongvirae</taxon>
        <taxon>Uroviricota</taxon>
        <taxon>Caudoviricetes</taxon>
        <taxon>Peduoviridae</taxon>
        <taxon>Maltschvirus</taxon>
        <taxon>Maltschvirus maltsch</taxon>
    </lineage>
</organism>
<dbReference type="InterPro" id="IPR027417">
    <property type="entry name" value="P-loop_NTPase"/>
</dbReference>
<sequence length="461" mass="52783">MANIVIPHNWIPRDYQLRLWGALENGAKRAIYTFHRRAGKDEVGLHWTATQVVQRVGGYWYMLPMASQARKAIWEAVNPHTGKRRIDEAFPLALREVTRENEMFIRFKNGSTWQVVGSDNYNSLIGSPPVGVVFSEWSLSNPAAWAYLRPIFRENGGWALFNFTPRGRNHAVTMFEGAEHDPDWFCQKLTARQTGVFSEEDLAKELAEYIRDYGLDEGTARFNSEYMCSFDEAIPGSFFGTEMTALEQAGRLGVVDYDPALPVYTSWDLGWTDDTAIWFFQLARMEVRFIDYYAASGETIAHFARVLQDRRSRLNTPYAYGKHYLPWDARPATLASEGRSILQQLAAFVGIGNIEIVPNLDDEDQIQATRVLLPRVWIDGEKCADGINSLRSFHRKWDADRRVFSKKYEHDWASHGAKSFGYAAVAYKSQNPNMKNTVFRTPTWDEMIEGQQVRGVETRIG</sequence>